<dbReference type="EMBL" id="VIFY01000019">
    <property type="protein sequence ID" value="TQB75449.1"/>
    <property type="molecule type" value="Genomic_DNA"/>
</dbReference>
<evidence type="ECO:0000313" key="5">
    <source>
        <dbReference type="Proteomes" id="UP000319663"/>
    </source>
</evidence>
<dbReference type="STRING" id="5098.A0A507R3I5"/>
<keyword evidence="1" id="KW-0521">NADP</keyword>
<feature type="domain" description="NmrA-like" evidence="3">
    <location>
        <begin position="5"/>
        <end position="226"/>
    </location>
</feature>
<dbReference type="InterPro" id="IPR036291">
    <property type="entry name" value="NAD(P)-bd_dom_sf"/>
</dbReference>
<comment type="caution">
    <text evidence="4">The sequence shown here is derived from an EMBL/GenBank/DDBJ whole genome shotgun (WGS) entry which is preliminary data.</text>
</comment>
<dbReference type="Gene3D" id="3.90.25.10">
    <property type="entry name" value="UDP-galactose 4-epimerase, domain 1"/>
    <property type="match status" value="1"/>
</dbReference>
<evidence type="ECO:0000256" key="1">
    <source>
        <dbReference type="ARBA" id="ARBA00022857"/>
    </source>
</evidence>
<keyword evidence="5" id="KW-1185">Reference proteome</keyword>
<proteinExistence type="predicted"/>
<dbReference type="Gene3D" id="3.40.50.720">
    <property type="entry name" value="NAD(P)-binding Rossmann-like Domain"/>
    <property type="match status" value="1"/>
</dbReference>
<dbReference type="Pfam" id="PF05368">
    <property type="entry name" value="NmrA"/>
    <property type="match status" value="1"/>
</dbReference>
<dbReference type="Proteomes" id="UP000319663">
    <property type="component" value="Unassembled WGS sequence"/>
</dbReference>
<dbReference type="PANTHER" id="PTHR47706:SF9">
    <property type="entry name" value="NMRA-LIKE DOMAIN-CONTAINING PROTEIN-RELATED"/>
    <property type="match status" value="1"/>
</dbReference>
<gene>
    <name evidence="4" type="ORF">MPDQ_002742</name>
</gene>
<accession>A0A507R3I5</accession>
<evidence type="ECO:0000256" key="2">
    <source>
        <dbReference type="ARBA" id="ARBA00023002"/>
    </source>
</evidence>
<dbReference type="AlphaFoldDB" id="A0A507R3I5"/>
<dbReference type="PANTHER" id="PTHR47706">
    <property type="entry name" value="NMRA-LIKE FAMILY PROTEIN"/>
    <property type="match status" value="1"/>
</dbReference>
<name>A0A507R3I5_MONPU</name>
<sequence length="303" mass="32957">MFLYKKVAIVGASGSVGSIILNGLIADPQFAVTVLSRSESKATFPGNVVVHRSDFSANDLEAAFQGQDAVISAVGASAFNEQKKLVDAAVRAGVKRFIPSEFSVSSQNETVVQLLPLFGQKKELIEYLQTKELDGLSWTGIATSGLFDWGLANGFLEFDIARRTAKIWDGGHKRFTLTNEKQLSQAVASVLRHPEETRNQFLHIASVETTQREILAALEKETRSKWTLTETTTAAQIDEAHKKLGTGDFGGALILVRATCFGNTPGLRSNYATDEKLANDVLGLELGSVGETVKRVMQRIKPE</sequence>
<protein>
    <recommendedName>
        <fullName evidence="3">NmrA-like domain-containing protein</fullName>
    </recommendedName>
</protein>
<dbReference type="OrthoDB" id="9974981at2759"/>
<dbReference type="InterPro" id="IPR008030">
    <property type="entry name" value="NmrA-like"/>
</dbReference>
<evidence type="ECO:0000259" key="3">
    <source>
        <dbReference type="Pfam" id="PF05368"/>
    </source>
</evidence>
<dbReference type="InterPro" id="IPR051609">
    <property type="entry name" value="NmrA/Isoflavone_reductase-like"/>
</dbReference>
<dbReference type="SUPFAM" id="SSF51735">
    <property type="entry name" value="NAD(P)-binding Rossmann-fold domains"/>
    <property type="match status" value="1"/>
</dbReference>
<evidence type="ECO:0000313" key="4">
    <source>
        <dbReference type="EMBL" id="TQB75449.1"/>
    </source>
</evidence>
<dbReference type="GO" id="GO:0016491">
    <property type="term" value="F:oxidoreductase activity"/>
    <property type="evidence" value="ECO:0007669"/>
    <property type="project" value="UniProtKB-KW"/>
</dbReference>
<dbReference type="InterPro" id="IPR045312">
    <property type="entry name" value="PCBER-like"/>
</dbReference>
<reference evidence="4 5" key="1">
    <citation type="submission" date="2019-06" db="EMBL/GenBank/DDBJ databases">
        <title>Wine fermentation using esterase from Monascus purpureus.</title>
        <authorList>
            <person name="Geng C."/>
            <person name="Zhang Y."/>
        </authorList>
    </citation>
    <scope>NUCLEOTIDE SEQUENCE [LARGE SCALE GENOMIC DNA]</scope>
    <source>
        <strain evidence="4">HQ1</strain>
    </source>
</reference>
<dbReference type="CDD" id="cd05259">
    <property type="entry name" value="PCBER_SDR_a"/>
    <property type="match status" value="1"/>
</dbReference>
<organism evidence="4 5">
    <name type="scientific">Monascus purpureus</name>
    <name type="common">Red mold</name>
    <name type="synonym">Monascus anka</name>
    <dbReference type="NCBI Taxonomy" id="5098"/>
    <lineage>
        <taxon>Eukaryota</taxon>
        <taxon>Fungi</taxon>
        <taxon>Dikarya</taxon>
        <taxon>Ascomycota</taxon>
        <taxon>Pezizomycotina</taxon>
        <taxon>Eurotiomycetes</taxon>
        <taxon>Eurotiomycetidae</taxon>
        <taxon>Eurotiales</taxon>
        <taxon>Aspergillaceae</taxon>
        <taxon>Monascus</taxon>
    </lineage>
</organism>
<keyword evidence="2" id="KW-0560">Oxidoreductase</keyword>